<dbReference type="AlphaFoldDB" id="A0A0A9ES01"/>
<name>A0A0A9ES01_ARUDO</name>
<accession>A0A0A9ES01</accession>
<evidence type="ECO:0000256" key="1">
    <source>
        <dbReference type="SAM" id="SignalP"/>
    </source>
</evidence>
<reference evidence="2" key="2">
    <citation type="journal article" date="2015" name="Data Brief">
        <title>Shoot transcriptome of the giant reed, Arundo donax.</title>
        <authorList>
            <person name="Barrero R.A."/>
            <person name="Guerrero F.D."/>
            <person name="Moolhuijzen P."/>
            <person name="Goolsby J.A."/>
            <person name="Tidwell J."/>
            <person name="Bellgard S.E."/>
            <person name="Bellgard M.I."/>
        </authorList>
    </citation>
    <scope>NUCLEOTIDE SEQUENCE</scope>
    <source>
        <tissue evidence="2">Shoot tissue taken approximately 20 cm above the soil surface</tissue>
    </source>
</reference>
<dbReference type="EMBL" id="GBRH01199083">
    <property type="protein sequence ID" value="JAD98812.1"/>
    <property type="molecule type" value="Transcribed_RNA"/>
</dbReference>
<feature type="signal peptide" evidence="1">
    <location>
        <begin position="1"/>
        <end position="17"/>
    </location>
</feature>
<reference evidence="2" key="1">
    <citation type="submission" date="2014-09" db="EMBL/GenBank/DDBJ databases">
        <authorList>
            <person name="Magalhaes I.L.F."/>
            <person name="Oliveira U."/>
            <person name="Santos F.R."/>
            <person name="Vidigal T.H.D.A."/>
            <person name="Brescovit A.D."/>
            <person name="Santos A.J."/>
        </authorList>
    </citation>
    <scope>NUCLEOTIDE SEQUENCE</scope>
    <source>
        <tissue evidence="2">Shoot tissue taken approximately 20 cm above the soil surface</tissue>
    </source>
</reference>
<keyword evidence="1" id="KW-0732">Signal</keyword>
<protein>
    <submittedName>
        <fullName evidence="2">Uncharacterized protein</fullName>
    </submittedName>
</protein>
<evidence type="ECO:0000313" key="2">
    <source>
        <dbReference type="EMBL" id="JAD98812.1"/>
    </source>
</evidence>
<sequence length="49" mass="5948">MFFSSAIILFSLFVTFSHKYNKKLHCRRHARCVFLNKLKLEFRETVPNE</sequence>
<organism evidence="2">
    <name type="scientific">Arundo donax</name>
    <name type="common">Giant reed</name>
    <name type="synonym">Donax arundinaceus</name>
    <dbReference type="NCBI Taxonomy" id="35708"/>
    <lineage>
        <taxon>Eukaryota</taxon>
        <taxon>Viridiplantae</taxon>
        <taxon>Streptophyta</taxon>
        <taxon>Embryophyta</taxon>
        <taxon>Tracheophyta</taxon>
        <taxon>Spermatophyta</taxon>
        <taxon>Magnoliopsida</taxon>
        <taxon>Liliopsida</taxon>
        <taxon>Poales</taxon>
        <taxon>Poaceae</taxon>
        <taxon>PACMAD clade</taxon>
        <taxon>Arundinoideae</taxon>
        <taxon>Arundineae</taxon>
        <taxon>Arundo</taxon>
    </lineage>
</organism>
<feature type="chain" id="PRO_5002045519" evidence="1">
    <location>
        <begin position="18"/>
        <end position="49"/>
    </location>
</feature>
<proteinExistence type="predicted"/>